<dbReference type="Proteomes" id="UP001163046">
    <property type="component" value="Unassembled WGS sequence"/>
</dbReference>
<sequence length="218" mass="24925">MVKLLLVESGKKSPKLAEMTKQEPLDKYIRMETSTIHHSNLQLKLNKTRFFKLRKEVERFQDDSLHSLGHAKGINMFSKRWPFNSYESADIPLSVFLRKQSTNKTTPQQILKAHIHILRAFIPLMDNSMNQLSRFQVVGELDRGGQKNAVPQGGQQKTNTDNKPASRPVQTKPFNTTSMESPTIQDVALRTQLILADFRSNVLNLASDLNKTKEQTCY</sequence>
<accession>A0A9W9YE00</accession>
<feature type="region of interest" description="Disordered" evidence="1">
    <location>
        <begin position="144"/>
        <end position="180"/>
    </location>
</feature>
<feature type="compositionally biased region" description="Polar residues" evidence="1">
    <location>
        <begin position="153"/>
        <end position="180"/>
    </location>
</feature>
<gene>
    <name evidence="2" type="ORF">OS493_011866</name>
</gene>
<reference evidence="2" key="1">
    <citation type="submission" date="2023-01" db="EMBL/GenBank/DDBJ databases">
        <title>Genome assembly of the deep-sea coral Lophelia pertusa.</title>
        <authorList>
            <person name="Herrera S."/>
            <person name="Cordes E."/>
        </authorList>
    </citation>
    <scope>NUCLEOTIDE SEQUENCE</scope>
    <source>
        <strain evidence="2">USNM1676648</strain>
        <tissue evidence="2">Polyp</tissue>
    </source>
</reference>
<proteinExistence type="predicted"/>
<protein>
    <submittedName>
        <fullName evidence="2">Uncharacterized protein</fullName>
    </submittedName>
</protein>
<comment type="caution">
    <text evidence="2">The sequence shown here is derived from an EMBL/GenBank/DDBJ whole genome shotgun (WGS) entry which is preliminary data.</text>
</comment>
<evidence type="ECO:0000256" key="1">
    <source>
        <dbReference type="SAM" id="MobiDB-lite"/>
    </source>
</evidence>
<organism evidence="2 3">
    <name type="scientific">Desmophyllum pertusum</name>
    <dbReference type="NCBI Taxonomy" id="174260"/>
    <lineage>
        <taxon>Eukaryota</taxon>
        <taxon>Metazoa</taxon>
        <taxon>Cnidaria</taxon>
        <taxon>Anthozoa</taxon>
        <taxon>Hexacorallia</taxon>
        <taxon>Scleractinia</taxon>
        <taxon>Caryophylliina</taxon>
        <taxon>Caryophylliidae</taxon>
        <taxon>Desmophyllum</taxon>
    </lineage>
</organism>
<name>A0A9W9YE00_9CNID</name>
<dbReference type="AlphaFoldDB" id="A0A9W9YE00"/>
<evidence type="ECO:0000313" key="3">
    <source>
        <dbReference type="Proteomes" id="UP001163046"/>
    </source>
</evidence>
<dbReference type="EMBL" id="MU827782">
    <property type="protein sequence ID" value="KAJ7336646.1"/>
    <property type="molecule type" value="Genomic_DNA"/>
</dbReference>
<evidence type="ECO:0000313" key="2">
    <source>
        <dbReference type="EMBL" id="KAJ7336646.1"/>
    </source>
</evidence>
<dbReference type="OrthoDB" id="6009518at2759"/>
<keyword evidence="3" id="KW-1185">Reference proteome</keyword>